<dbReference type="Gene3D" id="3.40.710.10">
    <property type="entry name" value="DD-peptidase/beta-lactamase superfamily"/>
    <property type="match status" value="1"/>
</dbReference>
<gene>
    <name evidence="2" type="ORF">CIK59_02790</name>
</gene>
<dbReference type="EMBL" id="NRHA01000005">
    <property type="protein sequence ID" value="PCC55107.1"/>
    <property type="molecule type" value="Genomic_DNA"/>
</dbReference>
<reference evidence="2 3" key="1">
    <citation type="journal article" date="2017" name="Elife">
        <title>Extensive horizontal gene transfer in cheese-associated bacteria.</title>
        <authorList>
            <person name="Bonham K.S."/>
            <person name="Wolfe B.E."/>
            <person name="Dutton R.J."/>
        </authorList>
    </citation>
    <scope>NUCLEOTIDE SEQUENCE [LARGE SCALE GENOMIC DNA]</scope>
    <source>
        <strain evidence="2 3">738_8</strain>
    </source>
</reference>
<protein>
    <recommendedName>
        <fullName evidence="1">Beta-lactamase-related domain-containing protein</fullName>
    </recommendedName>
</protein>
<dbReference type="Proteomes" id="UP000217881">
    <property type="component" value="Unassembled WGS sequence"/>
</dbReference>
<dbReference type="InterPro" id="IPR012338">
    <property type="entry name" value="Beta-lactam/transpept-like"/>
</dbReference>
<dbReference type="InterPro" id="IPR050789">
    <property type="entry name" value="Diverse_Enzym_Activities"/>
</dbReference>
<dbReference type="InterPro" id="IPR001466">
    <property type="entry name" value="Beta-lactam-related"/>
</dbReference>
<feature type="domain" description="Beta-lactamase-related" evidence="1">
    <location>
        <begin position="19"/>
        <end position="378"/>
    </location>
</feature>
<dbReference type="PANTHER" id="PTHR43283">
    <property type="entry name" value="BETA-LACTAMASE-RELATED"/>
    <property type="match status" value="1"/>
</dbReference>
<name>A0A2A3ZUA4_BREAU</name>
<dbReference type="SUPFAM" id="SSF56601">
    <property type="entry name" value="beta-lactamase/transpeptidase-like"/>
    <property type="match status" value="1"/>
</dbReference>
<dbReference type="Pfam" id="PF00144">
    <property type="entry name" value="Beta-lactamase"/>
    <property type="match status" value="1"/>
</dbReference>
<proteinExistence type="predicted"/>
<comment type="caution">
    <text evidence="2">The sequence shown here is derived from an EMBL/GenBank/DDBJ whole genome shotgun (WGS) entry which is preliminary data.</text>
</comment>
<sequence>MRTMTGLTSMAEDRLAELETLVRRDTESGRYWGAAIKIARHGETVLDLSIGHADEARTQPLRTDSVFSVFSITKAFINVLTLRSIELGRLQLTTKMSDIIPEFSGAPRDQATIFHFLTHTTGMPGVWEPTPGWFMEELQDGVDGVIKHIHGAVEPGTRCDYAPMANHALLAEVLRRTDPKGRDIQDILVEDLWEPLGMVDTYLGIRPHMRERHVVPDMRDTIPITSPSRSVPGDYGLYEAERNGVTWAGGASTTGDLQRFMEMLRRGGTLDGARILSPQTVKLATRVWTGDLPNELYKTVALRNGYAVPPAAIGLGFNVRGDGIFVTQLGNLTSPATFGNYGAGTGLIWVDPETDITFIGLSAGLLSQAENIARYQQISDIVAGAAN</sequence>
<evidence type="ECO:0000313" key="2">
    <source>
        <dbReference type="EMBL" id="PCC55107.1"/>
    </source>
</evidence>
<organism evidence="2 3">
    <name type="scientific">Brevibacterium aurantiacum</name>
    <dbReference type="NCBI Taxonomy" id="273384"/>
    <lineage>
        <taxon>Bacteria</taxon>
        <taxon>Bacillati</taxon>
        <taxon>Actinomycetota</taxon>
        <taxon>Actinomycetes</taxon>
        <taxon>Micrococcales</taxon>
        <taxon>Brevibacteriaceae</taxon>
        <taxon>Brevibacterium</taxon>
    </lineage>
</organism>
<evidence type="ECO:0000313" key="3">
    <source>
        <dbReference type="Proteomes" id="UP000217881"/>
    </source>
</evidence>
<evidence type="ECO:0000259" key="1">
    <source>
        <dbReference type="Pfam" id="PF00144"/>
    </source>
</evidence>
<accession>A0A2A3ZUA4</accession>
<dbReference type="AlphaFoldDB" id="A0A2A3ZUA4"/>